<accession>A0A4Y4DLP9</accession>
<evidence type="ECO:0008006" key="3">
    <source>
        <dbReference type="Google" id="ProtNLM"/>
    </source>
</evidence>
<dbReference type="Pfam" id="PF13481">
    <property type="entry name" value="AAA_25"/>
    <property type="match status" value="1"/>
</dbReference>
<comment type="caution">
    <text evidence="1">The sequence shown here is derived from an EMBL/GenBank/DDBJ whole genome shotgun (WGS) entry which is preliminary data.</text>
</comment>
<sequence length="265" mass="28839">MQSLTQALRRNAASGEPIMSPVQAFNENGVHFRKGQLSMIVAGPGSGKSYLIQAILHHGDRGRAVNSCLYFSADTGPDVIYKRAACLATGYTSSAVEDMMANHNTESIDQAIHQTESHITWNFTPNPSEQYVIDELKAYEGTYGHFPEVIVMDNLKDLYIEGMEADEFRSLEEACIFLKNLAKLTGSAVLALHHAGGAFEDGTAIIPLSGVRGKVSKTPAVILTLARSGSDMKASVVKNRNGRADQSGKWWLPIHADLERGKFEG</sequence>
<dbReference type="EMBL" id="BJNY01000001">
    <property type="protein sequence ID" value="GED04550.1"/>
    <property type="molecule type" value="Genomic_DNA"/>
</dbReference>
<dbReference type="Proteomes" id="UP000316612">
    <property type="component" value="Unassembled WGS sequence"/>
</dbReference>
<keyword evidence="2" id="KW-1185">Reference proteome</keyword>
<protein>
    <recommendedName>
        <fullName evidence="3">SF4 helicase domain-containing protein</fullName>
    </recommendedName>
</protein>
<dbReference type="OrthoDB" id="5144161at2"/>
<dbReference type="SUPFAM" id="SSF52540">
    <property type="entry name" value="P-loop containing nucleoside triphosphate hydrolases"/>
    <property type="match status" value="1"/>
</dbReference>
<dbReference type="Gene3D" id="3.40.50.300">
    <property type="entry name" value="P-loop containing nucleotide triphosphate hydrolases"/>
    <property type="match status" value="1"/>
</dbReference>
<reference evidence="1 2" key="1">
    <citation type="submission" date="2019-06" db="EMBL/GenBank/DDBJ databases">
        <title>Whole genome shotgun sequence of Glutamicibacter uratoxydans NBRC 15515.</title>
        <authorList>
            <person name="Hosoyama A."/>
            <person name="Uohara A."/>
            <person name="Ohji S."/>
            <person name="Ichikawa N."/>
        </authorList>
    </citation>
    <scope>NUCLEOTIDE SEQUENCE [LARGE SCALE GENOMIC DNA]</scope>
    <source>
        <strain evidence="1 2">NBRC 15515</strain>
    </source>
</reference>
<gene>
    <name evidence="1" type="ORF">AUR04nite_00820</name>
</gene>
<dbReference type="AlphaFoldDB" id="A0A4Y4DLP9"/>
<evidence type="ECO:0000313" key="1">
    <source>
        <dbReference type="EMBL" id="GED04550.1"/>
    </source>
</evidence>
<proteinExistence type="predicted"/>
<name>A0A4Y4DLP9_GLUUR</name>
<evidence type="ECO:0000313" key="2">
    <source>
        <dbReference type="Proteomes" id="UP000316612"/>
    </source>
</evidence>
<dbReference type="InterPro" id="IPR027417">
    <property type="entry name" value="P-loop_NTPase"/>
</dbReference>
<organism evidence="1 2">
    <name type="scientific">Glutamicibacter uratoxydans</name>
    <name type="common">Arthrobacter uratoxydans</name>
    <dbReference type="NCBI Taxonomy" id="43667"/>
    <lineage>
        <taxon>Bacteria</taxon>
        <taxon>Bacillati</taxon>
        <taxon>Actinomycetota</taxon>
        <taxon>Actinomycetes</taxon>
        <taxon>Micrococcales</taxon>
        <taxon>Micrococcaceae</taxon>
        <taxon>Glutamicibacter</taxon>
    </lineage>
</organism>